<feature type="region of interest" description="Disordered" evidence="2">
    <location>
        <begin position="1"/>
        <end position="44"/>
    </location>
</feature>
<evidence type="ECO:0000313" key="3">
    <source>
        <dbReference type="EMBL" id="CAG7732252.1"/>
    </source>
</evidence>
<feature type="compositionally biased region" description="Polar residues" evidence="2">
    <location>
        <begin position="236"/>
        <end position="252"/>
    </location>
</feature>
<feature type="compositionally biased region" description="Basic and acidic residues" evidence="2">
    <location>
        <begin position="27"/>
        <end position="40"/>
    </location>
</feature>
<dbReference type="AlphaFoldDB" id="A0A8J2K4U0"/>
<proteinExistence type="predicted"/>
<feature type="compositionally biased region" description="Basic and acidic residues" evidence="2">
    <location>
        <begin position="413"/>
        <end position="427"/>
    </location>
</feature>
<feature type="compositionally biased region" description="Polar residues" evidence="2">
    <location>
        <begin position="371"/>
        <end position="383"/>
    </location>
</feature>
<dbReference type="Proteomes" id="UP000708208">
    <property type="component" value="Unassembled WGS sequence"/>
</dbReference>
<dbReference type="OrthoDB" id="6435470at2759"/>
<accession>A0A8J2K4U0</accession>
<name>A0A8J2K4U0_9HEXA</name>
<feature type="region of interest" description="Disordered" evidence="2">
    <location>
        <begin position="369"/>
        <end position="441"/>
    </location>
</feature>
<feature type="coiled-coil region" evidence="1">
    <location>
        <begin position="564"/>
        <end position="591"/>
    </location>
</feature>
<reference evidence="3" key="1">
    <citation type="submission" date="2021-06" db="EMBL/GenBank/DDBJ databases">
        <authorList>
            <person name="Hodson N. C."/>
            <person name="Mongue J. A."/>
            <person name="Jaron S. K."/>
        </authorList>
    </citation>
    <scope>NUCLEOTIDE SEQUENCE</scope>
</reference>
<sequence>MDASNEFRFIATGSGASGGGKKKSKKMRSDQIGTHEDSSDRNVPVCVTNSNRNVKLRFVWDKAFKLFQSHRTVYKAISGINYQDYRTGGSSSSIPPPSSTGLSVNSRSFSHSHLNGIGREVEMMPGGSMGREQALAAASALNGRTTLNKLETEQVSVIVPRKKKKTKSSSSVVHGGGGVVVVGSGSYSAASSSTTASSSPSSSSGGGSHSQSWSPKRPHHHPSHQPTAVHVRRSQSTKSASCHSNSDCNRSRGSASGSCTSVGGGGSSSHSNSAHPLYDHVPSSTTPCLLHGYYPNSSYGSREPSPFPENCGLSKCSRATCDDYYNNTNSEDLNNSPCDNPNLHCDEHYCTCEGDCELDTYGHDSGLDTWKTPTPSHNNTTKEGSVGRSGNWKRQSGGGGGQAIVCTISQKIPNRDPSNELSTRKDGNSGGGSSKNDKMEPCKCINGSTTVVLISEAEKSAQDSPLANSNSNSGVGGEGLNGSSESQGDNHNSQSVGYFLSDYDLECMSEIDLNSDSGSSSASLVAPDEQQGVVRDLPMILLSSPSTTAASSEAKMKFSPLSSVRLAEASLELLENELDSLDLTLFETSREKEKTFLQALQEMDMDLHDCESHLYDTVTDSINSSATTPGNKESLYWNWSDAGSEFEFMTPANVLNRDIPLGHSPRGHHPEIDWEPYFCVLNQLDQTFTSYRSEEMSVSQISNYKFNKKKLW</sequence>
<gene>
    <name evidence="3" type="ORF">AFUS01_LOCUS20776</name>
</gene>
<keyword evidence="4" id="KW-1185">Reference proteome</keyword>
<keyword evidence="1" id="KW-0175">Coiled coil</keyword>
<dbReference type="EMBL" id="CAJVCH010227388">
    <property type="protein sequence ID" value="CAG7732252.1"/>
    <property type="molecule type" value="Genomic_DNA"/>
</dbReference>
<feature type="region of interest" description="Disordered" evidence="2">
    <location>
        <begin position="188"/>
        <end position="254"/>
    </location>
</feature>
<feature type="region of interest" description="Disordered" evidence="2">
    <location>
        <begin position="459"/>
        <end position="495"/>
    </location>
</feature>
<protein>
    <submittedName>
        <fullName evidence="3">Uncharacterized protein</fullName>
    </submittedName>
</protein>
<evidence type="ECO:0000256" key="2">
    <source>
        <dbReference type="SAM" id="MobiDB-lite"/>
    </source>
</evidence>
<organism evidence="3 4">
    <name type="scientific">Allacma fusca</name>
    <dbReference type="NCBI Taxonomy" id="39272"/>
    <lineage>
        <taxon>Eukaryota</taxon>
        <taxon>Metazoa</taxon>
        <taxon>Ecdysozoa</taxon>
        <taxon>Arthropoda</taxon>
        <taxon>Hexapoda</taxon>
        <taxon>Collembola</taxon>
        <taxon>Symphypleona</taxon>
        <taxon>Sminthuridae</taxon>
        <taxon>Allacma</taxon>
    </lineage>
</organism>
<evidence type="ECO:0000313" key="4">
    <source>
        <dbReference type="Proteomes" id="UP000708208"/>
    </source>
</evidence>
<feature type="compositionally biased region" description="Low complexity" evidence="2">
    <location>
        <begin position="188"/>
        <end position="214"/>
    </location>
</feature>
<feature type="region of interest" description="Disordered" evidence="2">
    <location>
        <begin position="259"/>
        <end position="278"/>
    </location>
</feature>
<comment type="caution">
    <text evidence="3">The sequence shown here is derived from an EMBL/GenBank/DDBJ whole genome shotgun (WGS) entry which is preliminary data.</text>
</comment>
<evidence type="ECO:0000256" key="1">
    <source>
        <dbReference type="SAM" id="Coils"/>
    </source>
</evidence>